<name>A0A0D3G7Q4_9ORYZ</name>
<protein>
    <submittedName>
        <fullName evidence="1">Uncharacterized protein</fullName>
    </submittedName>
</protein>
<dbReference type="AlphaFoldDB" id="A0A0D3G7Q4"/>
<dbReference type="Gramene" id="OBART05G16750.1">
    <property type="protein sequence ID" value="OBART05G16750.1"/>
    <property type="gene ID" value="OBART05G16750"/>
</dbReference>
<reference evidence="1" key="1">
    <citation type="journal article" date="2009" name="Rice">
        <title>De Novo Next Generation Sequencing of Plant Genomes.</title>
        <authorList>
            <person name="Rounsley S."/>
            <person name="Marri P.R."/>
            <person name="Yu Y."/>
            <person name="He R."/>
            <person name="Sisneros N."/>
            <person name="Goicoechea J.L."/>
            <person name="Lee S.J."/>
            <person name="Angelova A."/>
            <person name="Kudrna D."/>
            <person name="Luo M."/>
            <person name="Affourtit J."/>
            <person name="Desany B."/>
            <person name="Knight J."/>
            <person name="Niazi F."/>
            <person name="Egholm M."/>
            <person name="Wing R.A."/>
        </authorList>
    </citation>
    <scope>NUCLEOTIDE SEQUENCE [LARGE SCALE GENOMIC DNA]</scope>
    <source>
        <strain evidence="1">cv. IRGC 105608</strain>
    </source>
</reference>
<dbReference type="HOGENOM" id="CLU_1952164_0_0_1"/>
<dbReference type="Proteomes" id="UP000026960">
    <property type="component" value="Chromosome 5"/>
</dbReference>
<organism evidence="1">
    <name type="scientific">Oryza barthii</name>
    <dbReference type="NCBI Taxonomy" id="65489"/>
    <lineage>
        <taxon>Eukaryota</taxon>
        <taxon>Viridiplantae</taxon>
        <taxon>Streptophyta</taxon>
        <taxon>Embryophyta</taxon>
        <taxon>Tracheophyta</taxon>
        <taxon>Spermatophyta</taxon>
        <taxon>Magnoliopsida</taxon>
        <taxon>Liliopsida</taxon>
        <taxon>Poales</taxon>
        <taxon>Poaceae</taxon>
        <taxon>BOP clade</taxon>
        <taxon>Oryzoideae</taxon>
        <taxon>Oryzeae</taxon>
        <taxon>Oryzinae</taxon>
        <taxon>Oryza</taxon>
    </lineage>
</organism>
<accession>A0A0D3G7Q4</accession>
<proteinExistence type="predicted"/>
<evidence type="ECO:0000313" key="1">
    <source>
        <dbReference type="EnsemblPlants" id="OBART05G16750.1"/>
    </source>
</evidence>
<sequence>MSDVLMSFMSLVSPGDDGDPRPKRSQLARVARCTGLSKRYGSQIPRADDMCDMVAATTEASALMARTLLVMSCMARLDDEDIGAGGNVEKVWRRAGGQCPVPMQSTR</sequence>
<reference evidence="1" key="2">
    <citation type="submission" date="2015-03" db="UniProtKB">
        <authorList>
            <consortium name="EnsemblPlants"/>
        </authorList>
    </citation>
    <scope>IDENTIFICATION</scope>
</reference>
<evidence type="ECO:0000313" key="2">
    <source>
        <dbReference type="Proteomes" id="UP000026960"/>
    </source>
</evidence>
<dbReference type="PaxDb" id="65489-OBART05G16750.1"/>
<dbReference type="EnsemblPlants" id="OBART05G16750.1">
    <property type="protein sequence ID" value="OBART05G16750.1"/>
    <property type="gene ID" value="OBART05G16750"/>
</dbReference>
<keyword evidence="2" id="KW-1185">Reference proteome</keyword>